<evidence type="ECO:0000313" key="3">
    <source>
        <dbReference type="Proteomes" id="UP000474758"/>
    </source>
</evidence>
<dbReference type="SUPFAM" id="SSF102829">
    <property type="entry name" value="Cell division protein ZapA-like"/>
    <property type="match status" value="1"/>
</dbReference>
<organism evidence="2 3">
    <name type="scientific">Paragemmobacter kunshanensis</name>
    <dbReference type="NCBI Taxonomy" id="2583234"/>
    <lineage>
        <taxon>Bacteria</taxon>
        <taxon>Pseudomonadati</taxon>
        <taxon>Pseudomonadota</taxon>
        <taxon>Alphaproteobacteria</taxon>
        <taxon>Rhodobacterales</taxon>
        <taxon>Paracoccaceae</taxon>
        <taxon>Paragemmobacter</taxon>
    </lineage>
</organism>
<dbReference type="RefSeq" id="WP_165051330.1">
    <property type="nucleotide sequence ID" value="NZ_JAALFE010000014.1"/>
</dbReference>
<dbReference type="EMBL" id="JAALFE010000014">
    <property type="protein sequence ID" value="NGQ92075.1"/>
    <property type="molecule type" value="Genomic_DNA"/>
</dbReference>
<gene>
    <name evidence="2" type="ORF">G5V65_14325</name>
</gene>
<keyword evidence="3" id="KW-1185">Reference proteome</keyword>
<dbReference type="AlphaFoldDB" id="A0A6M1U6S8"/>
<protein>
    <submittedName>
        <fullName evidence="2">Cell division protein ZapA</fullName>
    </submittedName>
</protein>
<keyword evidence="2" id="KW-0132">Cell division</keyword>
<dbReference type="Pfam" id="PF05164">
    <property type="entry name" value="ZapA"/>
    <property type="match status" value="1"/>
</dbReference>
<reference evidence="2 3" key="1">
    <citation type="submission" date="2020-02" db="EMBL/GenBank/DDBJ databases">
        <title>Rhodobacter translucens sp. nov., a novel bacterium isolated from activated sludge.</title>
        <authorList>
            <person name="Liu J."/>
        </authorList>
    </citation>
    <scope>NUCLEOTIDE SEQUENCE [LARGE SCALE GENOMIC DNA]</scope>
    <source>
        <strain evidence="2 3">HX-7-19</strain>
    </source>
</reference>
<comment type="caution">
    <text evidence="2">The sequence shown here is derived from an EMBL/GenBank/DDBJ whole genome shotgun (WGS) entry which is preliminary data.</text>
</comment>
<dbReference type="InterPro" id="IPR007838">
    <property type="entry name" value="Cell_div_ZapA-like"/>
</dbReference>
<accession>A0A6M1U6S8</accession>
<evidence type="ECO:0000256" key="1">
    <source>
        <dbReference type="SAM" id="Coils"/>
    </source>
</evidence>
<keyword evidence="2" id="KW-0131">Cell cycle</keyword>
<keyword evidence="1" id="KW-0175">Coiled coil</keyword>
<dbReference type="InterPro" id="IPR036192">
    <property type="entry name" value="Cell_div_ZapA-like_sf"/>
</dbReference>
<dbReference type="GO" id="GO:0051301">
    <property type="term" value="P:cell division"/>
    <property type="evidence" value="ECO:0007669"/>
    <property type="project" value="UniProtKB-KW"/>
</dbReference>
<dbReference type="InterPro" id="IPR042233">
    <property type="entry name" value="Cell_div_ZapA_N"/>
</dbReference>
<dbReference type="Gene3D" id="3.30.160.880">
    <property type="entry name" value="Cell division protein ZapA protomer, N-terminal domain"/>
    <property type="match status" value="1"/>
</dbReference>
<sequence length="122" mass="13144">MPELSITIGGRSFPVACQEGEEHFLRSAAAMLDAEAQPLIAQLGRLPEARMLLMAGLMLADKTAAVEDEIRALKARIAELESRPETRVEVPVIPPQVTETLAEIAAQAEALAQRLDDAQSGR</sequence>
<proteinExistence type="predicted"/>
<dbReference type="Proteomes" id="UP000474758">
    <property type="component" value="Unassembled WGS sequence"/>
</dbReference>
<feature type="coiled-coil region" evidence="1">
    <location>
        <begin position="63"/>
        <end position="121"/>
    </location>
</feature>
<name>A0A6M1U6S8_9RHOB</name>
<evidence type="ECO:0000313" key="2">
    <source>
        <dbReference type="EMBL" id="NGQ92075.1"/>
    </source>
</evidence>